<feature type="domain" description="NAD(P)-binding" evidence="1">
    <location>
        <begin position="17"/>
        <end position="54"/>
    </location>
</feature>
<protein>
    <submittedName>
        <fullName evidence="2">GMDS protein</fullName>
    </submittedName>
</protein>
<dbReference type="Pfam" id="PF16363">
    <property type="entry name" value="GDP_Man_Dehyd"/>
    <property type="match status" value="1"/>
</dbReference>
<evidence type="ECO:0000259" key="1">
    <source>
        <dbReference type="Pfam" id="PF16363"/>
    </source>
</evidence>
<evidence type="ECO:0000313" key="3">
    <source>
        <dbReference type="Proteomes" id="UP000838412"/>
    </source>
</evidence>
<sequence>MTLGKALDTTFLTQPRFEYLTSFEEDFLQGDSTKAKKILGWEPSVSFEALVAEMVDADIELMRAHPSA</sequence>
<dbReference type="InterPro" id="IPR036291">
    <property type="entry name" value="NAD(P)-bd_dom_sf"/>
</dbReference>
<name>A0A8K0ACZ7_BRALA</name>
<dbReference type="SUPFAM" id="SSF51735">
    <property type="entry name" value="NAD(P)-binding Rossmann-fold domains"/>
    <property type="match status" value="1"/>
</dbReference>
<keyword evidence="3" id="KW-1185">Reference proteome</keyword>
<organism evidence="2 3">
    <name type="scientific">Branchiostoma lanceolatum</name>
    <name type="common">Common lancelet</name>
    <name type="synonym">Amphioxus lanceolatum</name>
    <dbReference type="NCBI Taxonomy" id="7740"/>
    <lineage>
        <taxon>Eukaryota</taxon>
        <taxon>Metazoa</taxon>
        <taxon>Chordata</taxon>
        <taxon>Cephalochordata</taxon>
        <taxon>Leptocardii</taxon>
        <taxon>Amphioxiformes</taxon>
        <taxon>Branchiostomatidae</taxon>
        <taxon>Branchiostoma</taxon>
    </lineage>
</organism>
<evidence type="ECO:0000313" key="2">
    <source>
        <dbReference type="EMBL" id="CAH1270497.1"/>
    </source>
</evidence>
<dbReference type="InterPro" id="IPR016040">
    <property type="entry name" value="NAD(P)-bd_dom"/>
</dbReference>
<proteinExistence type="predicted"/>
<dbReference type="OrthoDB" id="10253554at2759"/>
<reference evidence="2" key="1">
    <citation type="submission" date="2022-01" db="EMBL/GenBank/DDBJ databases">
        <authorList>
            <person name="Braso-Vives M."/>
        </authorList>
    </citation>
    <scope>NUCLEOTIDE SEQUENCE</scope>
</reference>
<dbReference type="Gene3D" id="3.40.50.720">
    <property type="entry name" value="NAD(P)-binding Rossmann-like Domain"/>
    <property type="match status" value="1"/>
</dbReference>
<dbReference type="EMBL" id="OV696692">
    <property type="protein sequence ID" value="CAH1270497.1"/>
    <property type="molecule type" value="Genomic_DNA"/>
</dbReference>
<gene>
    <name evidence="2" type="primary">GMDS</name>
    <name evidence="2" type="ORF">BLAG_LOCUS22765</name>
</gene>
<accession>A0A8K0ACZ7</accession>
<dbReference type="GO" id="GO:0003824">
    <property type="term" value="F:catalytic activity"/>
    <property type="evidence" value="ECO:0007669"/>
    <property type="project" value="UniProtKB-ARBA"/>
</dbReference>
<dbReference type="AlphaFoldDB" id="A0A8K0ACZ7"/>
<dbReference type="Proteomes" id="UP000838412">
    <property type="component" value="Chromosome 7"/>
</dbReference>